<dbReference type="Gene3D" id="2.30.30.230">
    <property type="entry name" value="Fumarylacetoacetase, N-terminal domain"/>
    <property type="match status" value="1"/>
</dbReference>
<organism evidence="13 14">
    <name type="scientific">Arsenicicoccus piscis</name>
    <dbReference type="NCBI Taxonomy" id="673954"/>
    <lineage>
        <taxon>Bacteria</taxon>
        <taxon>Bacillati</taxon>
        <taxon>Actinomycetota</taxon>
        <taxon>Actinomycetes</taxon>
        <taxon>Micrococcales</taxon>
        <taxon>Intrasporangiaceae</taxon>
        <taxon>Arsenicicoccus</taxon>
    </lineage>
</organism>
<evidence type="ECO:0000313" key="14">
    <source>
        <dbReference type="Proteomes" id="UP001157109"/>
    </source>
</evidence>
<keyword evidence="6" id="KW-0378">Hydrolase</keyword>
<reference evidence="14" key="1">
    <citation type="journal article" date="2019" name="Int. J. Syst. Evol. Microbiol.">
        <title>The Global Catalogue of Microorganisms (GCM) 10K type strain sequencing project: providing services to taxonomists for standard genome sequencing and annotation.</title>
        <authorList>
            <consortium name="The Broad Institute Genomics Platform"/>
            <consortium name="The Broad Institute Genome Sequencing Center for Infectious Disease"/>
            <person name="Wu L."/>
            <person name="Ma J."/>
        </authorList>
    </citation>
    <scope>NUCLEOTIDE SEQUENCE [LARGE SCALE GENOMIC DNA]</scope>
    <source>
        <strain evidence="14">NBRC 105830</strain>
    </source>
</reference>
<dbReference type="NCBIfam" id="TIGR01266">
    <property type="entry name" value="fum_ac_acetase"/>
    <property type="match status" value="1"/>
</dbReference>
<dbReference type="EC" id="3.7.1.2" evidence="4"/>
<evidence type="ECO:0000256" key="3">
    <source>
        <dbReference type="ARBA" id="ARBA00004782"/>
    </source>
</evidence>
<dbReference type="Proteomes" id="UP001157109">
    <property type="component" value="Unassembled WGS sequence"/>
</dbReference>
<evidence type="ECO:0000259" key="11">
    <source>
        <dbReference type="Pfam" id="PF01557"/>
    </source>
</evidence>
<comment type="cofactor">
    <cofactor evidence="2">
        <name>Mg(2+)</name>
        <dbReference type="ChEBI" id="CHEBI:18420"/>
    </cofactor>
</comment>
<evidence type="ECO:0000256" key="7">
    <source>
        <dbReference type="ARBA" id="ARBA00022837"/>
    </source>
</evidence>
<dbReference type="RefSeq" id="WP_284285002.1">
    <property type="nucleotide sequence ID" value="NZ_BSUJ01000001.1"/>
</dbReference>
<dbReference type="Pfam" id="PF09298">
    <property type="entry name" value="FAA_hydrolase_N"/>
    <property type="match status" value="1"/>
</dbReference>
<evidence type="ECO:0000256" key="9">
    <source>
        <dbReference type="ARBA" id="ARBA00022878"/>
    </source>
</evidence>
<dbReference type="PANTHER" id="PTHR43069:SF2">
    <property type="entry name" value="FUMARYLACETOACETASE"/>
    <property type="match status" value="1"/>
</dbReference>
<keyword evidence="8" id="KW-0460">Magnesium</keyword>
<dbReference type="PANTHER" id="PTHR43069">
    <property type="entry name" value="FUMARYLACETOACETASE"/>
    <property type="match status" value="1"/>
</dbReference>
<comment type="caution">
    <text evidence="13">The sequence shown here is derived from an EMBL/GenBank/DDBJ whole genome shotgun (WGS) entry which is preliminary data.</text>
</comment>
<evidence type="ECO:0000256" key="5">
    <source>
        <dbReference type="ARBA" id="ARBA00022723"/>
    </source>
</evidence>
<keyword evidence="14" id="KW-1185">Reference proteome</keyword>
<feature type="domain" description="Fumarylacetoacetase N-terminal" evidence="12">
    <location>
        <begin position="19"/>
        <end position="109"/>
    </location>
</feature>
<accession>A0ABQ6HW80</accession>
<evidence type="ECO:0000256" key="6">
    <source>
        <dbReference type="ARBA" id="ARBA00022801"/>
    </source>
</evidence>
<keyword evidence="5" id="KW-0479">Metal-binding</keyword>
<dbReference type="InterPro" id="IPR036663">
    <property type="entry name" value="Fumarylacetoacetase_C_sf"/>
</dbReference>
<evidence type="ECO:0000256" key="2">
    <source>
        <dbReference type="ARBA" id="ARBA00001946"/>
    </source>
</evidence>
<dbReference type="InterPro" id="IPR005959">
    <property type="entry name" value="Fumarylacetoacetase"/>
</dbReference>
<evidence type="ECO:0000259" key="12">
    <source>
        <dbReference type="Pfam" id="PF09298"/>
    </source>
</evidence>
<name>A0ABQ6HW80_9MICO</name>
<dbReference type="SUPFAM" id="SSF56529">
    <property type="entry name" value="FAH"/>
    <property type="match status" value="1"/>
</dbReference>
<protein>
    <recommendedName>
        <fullName evidence="4">fumarylacetoacetase</fullName>
        <ecNumber evidence="4">3.7.1.2</ecNumber>
    </recommendedName>
</protein>
<dbReference type="InterPro" id="IPR036462">
    <property type="entry name" value="Fumarylacetoacetase_N_sf"/>
</dbReference>
<keyword evidence="9" id="KW-0828">Tyrosine catabolism</keyword>
<evidence type="ECO:0000256" key="8">
    <source>
        <dbReference type="ARBA" id="ARBA00022842"/>
    </source>
</evidence>
<proteinExistence type="predicted"/>
<evidence type="ECO:0000256" key="10">
    <source>
        <dbReference type="ARBA" id="ARBA00023232"/>
    </source>
</evidence>
<comment type="cofactor">
    <cofactor evidence="1">
        <name>Ca(2+)</name>
        <dbReference type="ChEBI" id="CHEBI:29108"/>
    </cofactor>
</comment>
<dbReference type="InterPro" id="IPR015377">
    <property type="entry name" value="Fumarylacetoacetase_N"/>
</dbReference>
<gene>
    <name evidence="13" type="ORF">GCM10025862_38200</name>
</gene>
<keyword evidence="7" id="KW-0106">Calcium</keyword>
<comment type="pathway">
    <text evidence="3">Amino-acid degradation; L-phenylalanine degradation; acetoacetate and fumarate from L-phenylalanine: step 6/6.</text>
</comment>
<feature type="domain" description="Fumarylacetoacetase-like C-terminal" evidence="11">
    <location>
        <begin position="116"/>
        <end position="399"/>
    </location>
</feature>
<evidence type="ECO:0000256" key="4">
    <source>
        <dbReference type="ARBA" id="ARBA00012094"/>
    </source>
</evidence>
<sequence>MSQSWLDLPQGTLYGIEALPYASAQVGDKAHLVVRIGDHALDLTAAAPALGAGWAPVAEPGNLDDLLAAGPDVWAQLRRDVTSWLSDTVYEGRVREHLVAVDGLELLLPFTVGDYVDFYASENHAANLGRIFRPDAEPLTPNWKHLPIGYHGRSQTVVVSGEDIPRPRGQRRTPDGEVVFGPSVRLDIEVELGFVVGVGSTRGETVEVADVEQHVFGVALVNDWSARDIQAFEYVPLGPFLGKSFATSIGAWVLPLAALADARVEPPARDVPLQDYLADVPGEPWGLDIDFEVRLDGEVISRPPYAQMYWTPAQMLAHITVNGASVRPGDLFASGTISGVDVDQRGALIEMTWNGRDPITLADGRTRTFLEDGDEVAISATAPGPGGVRIGLGEVRGRILPAR</sequence>
<dbReference type="Pfam" id="PF01557">
    <property type="entry name" value="FAA_hydrolase"/>
    <property type="match status" value="1"/>
</dbReference>
<dbReference type="InterPro" id="IPR011234">
    <property type="entry name" value="Fumarylacetoacetase-like_C"/>
</dbReference>
<keyword evidence="10" id="KW-0585">Phenylalanine catabolism</keyword>
<evidence type="ECO:0000256" key="1">
    <source>
        <dbReference type="ARBA" id="ARBA00001913"/>
    </source>
</evidence>
<evidence type="ECO:0000313" key="13">
    <source>
        <dbReference type="EMBL" id="GMA21799.1"/>
    </source>
</evidence>
<dbReference type="SUPFAM" id="SSF63433">
    <property type="entry name" value="Fumarylacetoacetate hydrolase, FAH, N-terminal domain"/>
    <property type="match status" value="1"/>
</dbReference>
<dbReference type="EMBL" id="BSUJ01000001">
    <property type="protein sequence ID" value="GMA21799.1"/>
    <property type="molecule type" value="Genomic_DNA"/>
</dbReference>
<dbReference type="Gene3D" id="3.90.850.10">
    <property type="entry name" value="Fumarylacetoacetase-like, C-terminal domain"/>
    <property type="match status" value="1"/>
</dbReference>